<gene>
    <name evidence="5" type="ORF">QBC37DRAFT_387538</name>
</gene>
<reference evidence="5" key="2">
    <citation type="submission" date="2023-05" db="EMBL/GenBank/DDBJ databases">
        <authorList>
            <consortium name="Lawrence Berkeley National Laboratory"/>
            <person name="Steindorff A."/>
            <person name="Hensen N."/>
            <person name="Bonometti L."/>
            <person name="Westerberg I."/>
            <person name="Brannstrom I.O."/>
            <person name="Guillou S."/>
            <person name="Cros-Aarteil S."/>
            <person name="Calhoun S."/>
            <person name="Haridas S."/>
            <person name="Kuo A."/>
            <person name="Mondo S."/>
            <person name="Pangilinan J."/>
            <person name="Riley R."/>
            <person name="Labutti K."/>
            <person name="Andreopoulos B."/>
            <person name="Lipzen A."/>
            <person name="Chen C."/>
            <person name="Yanf M."/>
            <person name="Daum C."/>
            <person name="Ng V."/>
            <person name="Clum A."/>
            <person name="Ohm R."/>
            <person name="Martin F."/>
            <person name="Silar P."/>
            <person name="Natvig D."/>
            <person name="Lalanne C."/>
            <person name="Gautier V."/>
            <person name="Ament-Velasquez S.L."/>
            <person name="Kruys A."/>
            <person name="Hutchinson M.I."/>
            <person name="Powell A.J."/>
            <person name="Barry K."/>
            <person name="Miller A.N."/>
            <person name="Grigoriev I.V."/>
            <person name="Debuchy R."/>
            <person name="Gladieux P."/>
            <person name="Thoren M.H."/>
            <person name="Johannesson H."/>
        </authorList>
    </citation>
    <scope>NUCLEOTIDE SEQUENCE</scope>
    <source>
        <strain evidence="5">PSN293</strain>
    </source>
</reference>
<evidence type="ECO:0000259" key="4">
    <source>
        <dbReference type="Pfam" id="PF00135"/>
    </source>
</evidence>
<feature type="domain" description="Carboxylesterase type B" evidence="4">
    <location>
        <begin position="54"/>
        <end position="510"/>
    </location>
</feature>
<dbReference type="PANTHER" id="PTHR43918">
    <property type="entry name" value="ACETYLCHOLINESTERASE"/>
    <property type="match status" value="1"/>
</dbReference>
<evidence type="ECO:0000256" key="3">
    <source>
        <dbReference type="RuleBase" id="RU361235"/>
    </source>
</evidence>
<evidence type="ECO:0000256" key="1">
    <source>
        <dbReference type="ARBA" id="ARBA00005964"/>
    </source>
</evidence>
<dbReference type="AlphaFoldDB" id="A0AAN7B8G6"/>
<dbReference type="PROSITE" id="PS00941">
    <property type="entry name" value="CARBOXYLESTERASE_B_2"/>
    <property type="match status" value="1"/>
</dbReference>
<accession>A0AAN7B8G6</accession>
<dbReference type="InterPro" id="IPR002018">
    <property type="entry name" value="CarbesteraseB"/>
</dbReference>
<keyword evidence="2 3" id="KW-0378">Hydrolase</keyword>
<dbReference type="Pfam" id="PF00135">
    <property type="entry name" value="COesterase"/>
    <property type="match status" value="1"/>
</dbReference>
<dbReference type="InterPro" id="IPR029058">
    <property type="entry name" value="AB_hydrolase_fold"/>
</dbReference>
<comment type="similarity">
    <text evidence="1 3">Belongs to the type-B carboxylesterase/lipase family.</text>
</comment>
<keyword evidence="6" id="KW-1185">Reference proteome</keyword>
<dbReference type="EMBL" id="MU858101">
    <property type="protein sequence ID" value="KAK4213937.1"/>
    <property type="molecule type" value="Genomic_DNA"/>
</dbReference>
<protein>
    <recommendedName>
        <fullName evidence="3">Carboxylic ester hydrolase</fullName>
        <ecNumber evidence="3">3.1.1.-</ecNumber>
    </recommendedName>
</protein>
<dbReference type="SUPFAM" id="SSF53474">
    <property type="entry name" value="alpha/beta-Hydrolases"/>
    <property type="match status" value="1"/>
</dbReference>
<dbReference type="EC" id="3.1.1.-" evidence="3"/>
<dbReference type="InterPro" id="IPR019826">
    <property type="entry name" value="Carboxylesterase_B_AS"/>
</dbReference>
<dbReference type="InterPro" id="IPR050654">
    <property type="entry name" value="AChE-related_enzymes"/>
</dbReference>
<reference evidence="5" key="1">
    <citation type="journal article" date="2023" name="Mol. Phylogenet. Evol.">
        <title>Genome-scale phylogeny and comparative genomics of the fungal order Sordariales.</title>
        <authorList>
            <person name="Hensen N."/>
            <person name="Bonometti L."/>
            <person name="Westerberg I."/>
            <person name="Brannstrom I.O."/>
            <person name="Guillou S."/>
            <person name="Cros-Aarteil S."/>
            <person name="Calhoun S."/>
            <person name="Haridas S."/>
            <person name="Kuo A."/>
            <person name="Mondo S."/>
            <person name="Pangilinan J."/>
            <person name="Riley R."/>
            <person name="LaButti K."/>
            <person name="Andreopoulos B."/>
            <person name="Lipzen A."/>
            <person name="Chen C."/>
            <person name="Yan M."/>
            <person name="Daum C."/>
            <person name="Ng V."/>
            <person name="Clum A."/>
            <person name="Steindorff A."/>
            <person name="Ohm R.A."/>
            <person name="Martin F."/>
            <person name="Silar P."/>
            <person name="Natvig D.O."/>
            <person name="Lalanne C."/>
            <person name="Gautier V."/>
            <person name="Ament-Velasquez S.L."/>
            <person name="Kruys A."/>
            <person name="Hutchinson M.I."/>
            <person name="Powell A.J."/>
            <person name="Barry K."/>
            <person name="Miller A.N."/>
            <person name="Grigoriev I.V."/>
            <person name="Debuchy R."/>
            <person name="Gladieux P."/>
            <person name="Hiltunen Thoren M."/>
            <person name="Johannesson H."/>
        </authorList>
    </citation>
    <scope>NUCLEOTIDE SEQUENCE</scope>
    <source>
        <strain evidence="5">PSN293</strain>
    </source>
</reference>
<proteinExistence type="inferred from homology"/>
<evidence type="ECO:0000313" key="6">
    <source>
        <dbReference type="Proteomes" id="UP001301769"/>
    </source>
</evidence>
<feature type="chain" id="PRO_5042669206" description="Carboxylic ester hydrolase" evidence="3">
    <location>
        <begin position="20"/>
        <end position="546"/>
    </location>
</feature>
<evidence type="ECO:0000313" key="5">
    <source>
        <dbReference type="EMBL" id="KAK4213937.1"/>
    </source>
</evidence>
<dbReference type="InterPro" id="IPR019819">
    <property type="entry name" value="Carboxylesterase_B_CS"/>
</dbReference>
<keyword evidence="3" id="KW-0732">Signal</keyword>
<dbReference type="GO" id="GO:0052689">
    <property type="term" value="F:carboxylic ester hydrolase activity"/>
    <property type="evidence" value="ECO:0007669"/>
    <property type="project" value="TreeGrafter"/>
</dbReference>
<name>A0AAN7B8G6_9PEZI</name>
<sequence>MKFQTLLLSSCLSLASSQATVTPRNPTVKLKDAAYEGTTTKITISPSSTGAATAVTVNKFLGIRFGSPPPKRFLAARLPSPSPRNDSTSFIRATTQPFSCTEREDCLFLNLFAPAPAPNNSSTKKKDEKKPVPVMIWWHGGALQSGSISGTDGSILAANENVIVIAAQYRLGVFGFPGKVPGIPPTELNAGFGDQKLVLEWVKDNINLFGGDPDRVTIFGESAGAVSVDAKLLSQPFEKEKSLFQGAIMQSGGLHTFTRVALGIGRDVTGLGTGNREDEMPFFTLARALNCELEGEKVLPCVQAKTFDEVKSAVSRVNLLFPPVDDDGLSSVGDSDSARRAGRTVDVPVLVGSTFDEGNIFPTAGIASKGFDQWVDVIYPGSNDTTNREAVKRAYAPGTSWQIQTEADAKHMLHSDFHFACTTTYDANLIAALGTNPIWRYVFNASLPGGRLAGHGSDVAFVFGPSSQAASKANQELSRKMMAAWGAFARDPASGPGWVPYGSVKESLANIGGEGGRDGITLVDPVVVDGRCPVFDDAYDPDRPRS</sequence>
<dbReference type="PANTHER" id="PTHR43918:SF4">
    <property type="entry name" value="CARBOXYLIC ESTER HYDROLASE"/>
    <property type="match status" value="1"/>
</dbReference>
<dbReference type="Gene3D" id="3.40.50.1820">
    <property type="entry name" value="alpha/beta hydrolase"/>
    <property type="match status" value="1"/>
</dbReference>
<comment type="caution">
    <text evidence="5">The sequence shown here is derived from an EMBL/GenBank/DDBJ whole genome shotgun (WGS) entry which is preliminary data.</text>
</comment>
<dbReference type="Proteomes" id="UP001301769">
    <property type="component" value="Unassembled WGS sequence"/>
</dbReference>
<evidence type="ECO:0000256" key="2">
    <source>
        <dbReference type="ARBA" id="ARBA00022801"/>
    </source>
</evidence>
<organism evidence="5 6">
    <name type="scientific">Rhypophila decipiens</name>
    <dbReference type="NCBI Taxonomy" id="261697"/>
    <lineage>
        <taxon>Eukaryota</taxon>
        <taxon>Fungi</taxon>
        <taxon>Dikarya</taxon>
        <taxon>Ascomycota</taxon>
        <taxon>Pezizomycotina</taxon>
        <taxon>Sordariomycetes</taxon>
        <taxon>Sordariomycetidae</taxon>
        <taxon>Sordariales</taxon>
        <taxon>Naviculisporaceae</taxon>
        <taxon>Rhypophila</taxon>
    </lineage>
</organism>
<dbReference type="PROSITE" id="PS00122">
    <property type="entry name" value="CARBOXYLESTERASE_B_1"/>
    <property type="match status" value="1"/>
</dbReference>
<feature type="signal peptide" evidence="3">
    <location>
        <begin position="1"/>
        <end position="19"/>
    </location>
</feature>